<dbReference type="PRINTS" id="PR00081">
    <property type="entry name" value="GDHRDH"/>
</dbReference>
<dbReference type="InterPro" id="IPR051019">
    <property type="entry name" value="VLCFA-Steroid_DH"/>
</dbReference>
<dbReference type="SUPFAM" id="SSF51735">
    <property type="entry name" value="NAD(P)-binding Rossmann-fold domains"/>
    <property type="match status" value="1"/>
</dbReference>
<dbReference type="InterPro" id="IPR020904">
    <property type="entry name" value="Sc_DH/Rdtase_CS"/>
</dbReference>
<evidence type="ECO:0000313" key="5">
    <source>
        <dbReference type="Proteomes" id="UP001344447"/>
    </source>
</evidence>
<dbReference type="GO" id="GO:0016491">
    <property type="term" value="F:oxidoreductase activity"/>
    <property type="evidence" value="ECO:0007669"/>
    <property type="project" value="UniProtKB-KW"/>
</dbReference>
<reference evidence="4 5" key="1">
    <citation type="submission" date="2023-11" db="EMBL/GenBank/DDBJ databases">
        <title>Dfirmibasis_genome.</title>
        <authorList>
            <person name="Edelbroek B."/>
            <person name="Kjellin J."/>
            <person name="Jerlstrom-Hultqvist J."/>
            <person name="Soderbom F."/>
        </authorList>
    </citation>
    <scope>NUCLEOTIDE SEQUENCE [LARGE SCALE GENOMIC DNA]</scope>
    <source>
        <strain evidence="4 5">TNS-C-14</strain>
    </source>
</reference>
<name>A0AAN7U8G4_9MYCE</name>
<dbReference type="GO" id="GO:0005783">
    <property type="term" value="C:endoplasmic reticulum"/>
    <property type="evidence" value="ECO:0007669"/>
    <property type="project" value="UniProtKB-SubCell"/>
</dbReference>
<feature type="transmembrane region" description="Helical" evidence="3">
    <location>
        <begin position="6"/>
        <end position="30"/>
    </location>
</feature>
<dbReference type="EMBL" id="JAVFKY010000001">
    <property type="protein sequence ID" value="KAK5582103.1"/>
    <property type="molecule type" value="Genomic_DNA"/>
</dbReference>
<evidence type="ECO:0000256" key="3">
    <source>
        <dbReference type="SAM" id="Phobius"/>
    </source>
</evidence>
<evidence type="ECO:0000256" key="2">
    <source>
        <dbReference type="ARBA" id="ARBA00023002"/>
    </source>
</evidence>
<dbReference type="PANTHER" id="PTHR43899:SF4">
    <property type="entry name" value="17 BETA-HYDROXYSTEROID DEHYDROGENASE TYPE 3"/>
    <property type="match status" value="1"/>
</dbReference>
<protein>
    <submittedName>
        <fullName evidence="4">Uncharacterized protein</fullName>
    </submittedName>
</protein>
<dbReference type="AlphaFoldDB" id="A0AAN7U8G4"/>
<dbReference type="InterPro" id="IPR002347">
    <property type="entry name" value="SDR_fam"/>
</dbReference>
<keyword evidence="2" id="KW-0560">Oxidoreductase</keyword>
<keyword evidence="3" id="KW-1133">Transmembrane helix</keyword>
<keyword evidence="3" id="KW-0812">Transmembrane</keyword>
<organism evidence="4 5">
    <name type="scientific">Dictyostelium firmibasis</name>
    <dbReference type="NCBI Taxonomy" id="79012"/>
    <lineage>
        <taxon>Eukaryota</taxon>
        <taxon>Amoebozoa</taxon>
        <taxon>Evosea</taxon>
        <taxon>Eumycetozoa</taxon>
        <taxon>Dictyostelia</taxon>
        <taxon>Dictyosteliales</taxon>
        <taxon>Dictyosteliaceae</taxon>
        <taxon>Dictyostelium</taxon>
    </lineage>
</organism>
<comment type="subcellular location">
    <subcellularLocation>
        <location evidence="1">Endoplasmic reticulum</location>
    </subcellularLocation>
</comment>
<dbReference type="Pfam" id="PF00106">
    <property type="entry name" value="adh_short"/>
    <property type="match status" value="1"/>
</dbReference>
<dbReference type="Proteomes" id="UP001344447">
    <property type="component" value="Unassembled WGS sequence"/>
</dbReference>
<dbReference type="PROSITE" id="PS00061">
    <property type="entry name" value="ADH_SHORT"/>
    <property type="match status" value="1"/>
</dbReference>
<keyword evidence="3" id="KW-0472">Membrane</keyword>
<keyword evidence="5" id="KW-1185">Reference proteome</keyword>
<dbReference type="PANTHER" id="PTHR43899">
    <property type="entry name" value="RH59310P"/>
    <property type="match status" value="1"/>
</dbReference>
<evidence type="ECO:0000313" key="4">
    <source>
        <dbReference type="EMBL" id="KAK5582103.1"/>
    </source>
</evidence>
<comment type="caution">
    <text evidence="4">The sequence shown here is derived from an EMBL/GenBank/DDBJ whole genome shotgun (WGS) entry which is preliminary data.</text>
</comment>
<dbReference type="InterPro" id="IPR036291">
    <property type="entry name" value="NAD(P)-bd_dom_sf"/>
</dbReference>
<dbReference type="PIRSF" id="PIRSF000126">
    <property type="entry name" value="11-beta-HSD1"/>
    <property type="match status" value="1"/>
</dbReference>
<evidence type="ECO:0000256" key="1">
    <source>
        <dbReference type="ARBA" id="ARBA00004240"/>
    </source>
</evidence>
<sequence>MFLSLIYWSIFLAGFICIFSYLIPIILAAFKFEDQNLKLKYNAKWALVSGASSGIGRAVATKLAAQGLNVVLVALDDETLQGAFESLKKQFPNVEFRKVGVNLGRADHEYDYMPIIKAAIKDIDVQILINNAGYIQLSAFFRSTLEKQLINLECNMMSHVKLSHYIVSKMVEKGLKGCVTFTSSQSAFFPAPSCSSYGGGKAFLQSFAASLAIECYTYGIDVISLQSGPIQTNFYDNQPKLSFFKFFHAISDTPDSVADILIRSVGRLTWRDSSLFTICSRLVTKIVDMNLLIQGIARGQSLSSDFKNHPELR</sequence>
<gene>
    <name evidence="4" type="ORF">RB653_003686</name>
</gene>
<accession>A0AAN7U8G4</accession>
<proteinExistence type="predicted"/>
<dbReference type="Gene3D" id="3.40.50.720">
    <property type="entry name" value="NAD(P)-binding Rossmann-like Domain"/>
    <property type="match status" value="1"/>
</dbReference>